<dbReference type="PANTHER" id="PTHR28180:SF5">
    <property type="entry name" value="DNA POLYMERASE ALPHA SUBUNIT B"/>
    <property type="match status" value="1"/>
</dbReference>
<dbReference type="AlphaFoldDB" id="A0A0K3CVI4"/>
<dbReference type="SUPFAM" id="SSF69118">
    <property type="entry name" value="AhpD-like"/>
    <property type="match status" value="1"/>
</dbReference>
<dbReference type="InterPro" id="IPR052999">
    <property type="entry name" value="PTS1_Protein"/>
</dbReference>
<organism evidence="1 3">
    <name type="scientific">Rhodotorula toruloides</name>
    <name type="common">Yeast</name>
    <name type="synonym">Rhodosporidium toruloides</name>
    <dbReference type="NCBI Taxonomy" id="5286"/>
    <lineage>
        <taxon>Eukaryota</taxon>
        <taxon>Fungi</taxon>
        <taxon>Dikarya</taxon>
        <taxon>Basidiomycota</taxon>
        <taxon>Pucciniomycotina</taxon>
        <taxon>Microbotryomycetes</taxon>
        <taxon>Sporidiobolales</taxon>
        <taxon>Sporidiobolaceae</taxon>
        <taxon>Rhodotorula</taxon>
    </lineage>
</organism>
<dbReference type="EMBL" id="CWKI01000017">
    <property type="protein sequence ID" value="CTR11311.1"/>
    <property type="molecule type" value="Genomic_DNA"/>
</dbReference>
<keyword evidence="3" id="KW-1185">Reference proteome</keyword>
<dbReference type="STRING" id="5286.A0A0K3CVI4"/>
<name>A0A0K3CVI4_RHOTO</name>
<dbReference type="EMBL" id="LCTV02000017">
    <property type="protein sequence ID" value="PRQ69919.1"/>
    <property type="molecule type" value="Genomic_DNA"/>
</dbReference>
<evidence type="ECO:0000313" key="2">
    <source>
        <dbReference type="EMBL" id="PRQ69919.1"/>
    </source>
</evidence>
<protein>
    <recommendedName>
        <fullName evidence="5">Carboxymuconolactone decarboxylase-like domain-containing protein</fullName>
    </recommendedName>
</protein>
<dbReference type="Proteomes" id="UP000239560">
    <property type="component" value="Unassembled WGS sequence"/>
</dbReference>
<evidence type="ECO:0000313" key="1">
    <source>
        <dbReference type="EMBL" id="CTR11311.1"/>
    </source>
</evidence>
<dbReference type="OMA" id="ADQLYLH"/>
<dbReference type="OrthoDB" id="5537330at2759"/>
<evidence type="ECO:0008006" key="5">
    <source>
        <dbReference type="Google" id="ProtNLM"/>
    </source>
</evidence>
<dbReference type="Proteomes" id="UP000199069">
    <property type="component" value="Unassembled WGS sequence"/>
</dbReference>
<dbReference type="Gene3D" id="1.20.1290.10">
    <property type="entry name" value="AhpD-like"/>
    <property type="match status" value="1"/>
</dbReference>
<proteinExistence type="predicted"/>
<gene>
    <name evidence="1" type="primary">FGENESH: predicted gene_17.30</name>
    <name evidence="2" type="ORF">AAT19DRAFT_11572</name>
    <name evidence="1" type="ORF">BN2166_0071720</name>
</gene>
<sequence>MPATSPAAVPAFLSRFSSRLAASPAAPPPTAFILPLVAATTLGHGKTWLKPCIDLAFANCPPRPSPVPYEPPHPLDDATLHPRRFAVSQIKEALVKSSILIGVPKAIETLLKLGDVVKEEDMSKAFVRSELSLPEQTVTERWLNGQDGLRSIYQDQLDDIFTLMAKLGLEDLEHISQCVTYGTFLTPYSTRAPTEPTPDPLAHDPKLLSVVTLSALIPQRTEREILWHLRGAIRCGWKRDEVEKLQASVEEVCEACGVEDVGRGMPRVADVERLPEEEQS</sequence>
<reference evidence="1 3" key="1">
    <citation type="submission" date="2015-07" db="EMBL/GenBank/DDBJ databases">
        <authorList>
            <person name="Cajimat M.N.B."/>
            <person name="Milazzo M.L."/>
            <person name="Fulhorst C.F."/>
        </authorList>
    </citation>
    <scope>NUCLEOTIDE SEQUENCE [LARGE SCALE GENOMIC DNA]</scope>
    <source>
        <strain evidence="1">Single colony</strain>
    </source>
</reference>
<dbReference type="PANTHER" id="PTHR28180">
    <property type="entry name" value="CONSERVED MITOCHONDRIAL PROTEIN-RELATED"/>
    <property type="match status" value="1"/>
</dbReference>
<accession>A0A0K3CVI4</accession>
<evidence type="ECO:0000313" key="3">
    <source>
        <dbReference type="Proteomes" id="UP000199069"/>
    </source>
</evidence>
<evidence type="ECO:0000313" key="4">
    <source>
        <dbReference type="Proteomes" id="UP000239560"/>
    </source>
</evidence>
<dbReference type="InterPro" id="IPR029032">
    <property type="entry name" value="AhpD-like"/>
</dbReference>
<reference evidence="2 4" key="2">
    <citation type="journal article" date="2018" name="Elife">
        <title>Functional genomics of lipid metabolism in the oleaginous yeast Rhodosporidium toruloides.</title>
        <authorList>
            <person name="Coradetti S.T."/>
            <person name="Pinel D."/>
            <person name="Geiselman G."/>
            <person name="Ito M."/>
            <person name="Mondo S."/>
            <person name="Reilly M.C."/>
            <person name="Cheng Y.F."/>
            <person name="Bauer S."/>
            <person name="Grigoriev I."/>
            <person name="Gladden J.M."/>
            <person name="Simmons B.A."/>
            <person name="Brem R."/>
            <person name="Arkin A.P."/>
            <person name="Skerker J.M."/>
        </authorList>
    </citation>
    <scope>NUCLEOTIDE SEQUENCE [LARGE SCALE GENOMIC DNA]</scope>
    <source>
        <strain evidence="2 4">NBRC 0880</strain>
    </source>
</reference>